<dbReference type="AlphaFoldDB" id="M2Z5X9"/>
<keyword evidence="1" id="KW-0732">Signal</keyword>
<gene>
    <name evidence="2" type="ORF">H074_08101</name>
</gene>
<organism evidence="2 3">
    <name type="scientific">Amycolatopsis decaplanina DSM 44594</name>
    <dbReference type="NCBI Taxonomy" id="1284240"/>
    <lineage>
        <taxon>Bacteria</taxon>
        <taxon>Bacillati</taxon>
        <taxon>Actinomycetota</taxon>
        <taxon>Actinomycetes</taxon>
        <taxon>Pseudonocardiales</taxon>
        <taxon>Pseudonocardiaceae</taxon>
        <taxon>Amycolatopsis</taxon>
    </lineage>
</organism>
<protein>
    <submittedName>
        <fullName evidence="2">Lysyl endopeptidase domain-containing protein</fullName>
    </submittedName>
</protein>
<comment type="caution">
    <text evidence="2">The sequence shown here is derived from an EMBL/GenBank/DDBJ whole genome shotgun (WGS) entry which is preliminary data.</text>
</comment>
<reference evidence="2 3" key="1">
    <citation type="journal article" date="2013" name="Genome Announc.">
        <title>Draft Genome Sequence of Amycolatopsis decaplanina Strain DSM 44594T.</title>
        <authorList>
            <person name="Kaur N."/>
            <person name="Kumar S."/>
            <person name="Bala M."/>
            <person name="Raghava G.P."/>
            <person name="Mayilraj S."/>
        </authorList>
    </citation>
    <scope>NUCLEOTIDE SEQUENCE [LARGE SCALE GENOMIC DNA]</scope>
    <source>
        <strain evidence="2 3">DSM 44594</strain>
    </source>
</reference>
<dbReference type="PATRIC" id="fig|1284240.4.peg.1640"/>
<accession>M2Z5X9</accession>
<dbReference type="EMBL" id="AOHO01000038">
    <property type="protein sequence ID" value="EME62642.1"/>
    <property type="molecule type" value="Genomic_DNA"/>
</dbReference>
<dbReference type="Proteomes" id="UP000054226">
    <property type="component" value="Unassembled WGS sequence"/>
</dbReference>
<keyword evidence="3" id="KW-1185">Reference proteome</keyword>
<name>M2Z5X9_9PSEU</name>
<evidence type="ECO:0000313" key="3">
    <source>
        <dbReference type="Proteomes" id="UP000054226"/>
    </source>
</evidence>
<proteinExistence type="predicted"/>
<evidence type="ECO:0000256" key="1">
    <source>
        <dbReference type="SAM" id="SignalP"/>
    </source>
</evidence>
<sequence>MSRWTWVRATVALMVAAASVAIVQTIQPGTAEAQAAPAAAGRSAIYGGGPFYQDGQGVMDVLRSSGFTAVILWSIHVHDNGDLYYNDHLVVRGGQYVGDAGWPARLRTLKQAPTSVDRIEVSVGAWGTPDWEAIDNLITRDGTGSGTVLYRNFLALKNATGADAINNDDEAHYDVDSTVAFARMANAMGYRNFTLAPYTAVSYWQGVKNGLGGLVDRVYLQAYAGGSGNDPATWSRSLGMPVDPGLWSKNGSGCTAGDSPAQVESKMRAWKSSAGIPGGFMWLYDDIKKCSAQGTAADYARAINTATTG</sequence>
<evidence type="ECO:0000313" key="2">
    <source>
        <dbReference type="EMBL" id="EME62642.1"/>
    </source>
</evidence>
<feature type="chain" id="PRO_5039724126" evidence="1">
    <location>
        <begin position="21"/>
        <end position="309"/>
    </location>
</feature>
<feature type="signal peptide" evidence="1">
    <location>
        <begin position="1"/>
        <end position="20"/>
    </location>
</feature>